<feature type="region of interest" description="Disordered" evidence="1">
    <location>
        <begin position="44"/>
        <end position="70"/>
    </location>
</feature>
<dbReference type="AlphaFoldDB" id="A0ABD5Z7I6"/>
<dbReference type="RefSeq" id="WP_279527863.1">
    <property type="nucleotide sequence ID" value="NZ_CP122312.1"/>
</dbReference>
<accession>A0ABD5Z7I6</accession>
<gene>
    <name evidence="2" type="ORF">ACFQJ9_17100</name>
</gene>
<keyword evidence="3" id="KW-1185">Reference proteome</keyword>
<name>A0ABD5Z7I6_9EURY</name>
<proteinExistence type="predicted"/>
<evidence type="ECO:0000256" key="1">
    <source>
        <dbReference type="SAM" id="MobiDB-lite"/>
    </source>
</evidence>
<evidence type="ECO:0000313" key="3">
    <source>
        <dbReference type="Proteomes" id="UP001596447"/>
    </source>
</evidence>
<dbReference type="Proteomes" id="UP001596447">
    <property type="component" value="Unassembled WGS sequence"/>
</dbReference>
<dbReference type="InterPro" id="IPR058877">
    <property type="entry name" value="JAB/MPN_dom-containing"/>
</dbReference>
<reference evidence="2 3" key="1">
    <citation type="journal article" date="2019" name="Int. J. Syst. Evol. Microbiol.">
        <title>The Global Catalogue of Microorganisms (GCM) 10K type strain sequencing project: providing services to taxonomists for standard genome sequencing and annotation.</title>
        <authorList>
            <consortium name="The Broad Institute Genomics Platform"/>
            <consortium name="The Broad Institute Genome Sequencing Center for Infectious Disease"/>
            <person name="Wu L."/>
            <person name="Ma J."/>
        </authorList>
    </citation>
    <scope>NUCLEOTIDE SEQUENCE [LARGE SCALE GENOMIC DNA]</scope>
    <source>
        <strain evidence="2 3">XZGYJ-43</strain>
    </source>
</reference>
<dbReference type="Pfam" id="PF26422">
    <property type="entry name" value="Halo_JAB_MPN"/>
    <property type="match status" value="1"/>
</dbReference>
<evidence type="ECO:0000313" key="2">
    <source>
        <dbReference type="EMBL" id="MFC7201104.1"/>
    </source>
</evidence>
<protein>
    <submittedName>
        <fullName evidence="2">Uncharacterized protein</fullName>
    </submittedName>
</protein>
<organism evidence="2 3">
    <name type="scientific">Halospeciosus flavus</name>
    <dbReference type="NCBI Taxonomy" id="3032283"/>
    <lineage>
        <taxon>Archaea</taxon>
        <taxon>Methanobacteriati</taxon>
        <taxon>Methanobacteriota</taxon>
        <taxon>Stenosarchaea group</taxon>
        <taxon>Halobacteria</taxon>
        <taxon>Halobacteriales</taxon>
        <taxon>Halobacteriaceae</taxon>
        <taxon>Halospeciosus</taxon>
    </lineage>
</organism>
<sequence>MATPDVDTDERDPVYATHPLVEVLCELAADADPRPLTVALATTAAGDLDASPDSDLDSDQGRGDTPLADLDPETPVFSDFYFPGAGETVKNVFGVDLATPAGGTQGRFLSHPKGDREPGITDDFAARLLVAVPPWGPENVRAFTRDGDEHDLVLVAGSAPETRLD</sequence>
<dbReference type="EMBL" id="JBHTAR010000011">
    <property type="protein sequence ID" value="MFC7201104.1"/>
    <property type="molecule type" value="Genomic_DNA"/>
</dbReference>
<comment type="caution">
    <text evidence="2">The sequence shown here is derived from an EMBL/GenBank/DDBJ whole genome shotgun (WGS) entry which is preliminary data.</text>
</comment>